<dbReference type="Proteomes" id="UP000823632">
    <property type="component" value="Unassembled WGS sequence"/>
</dbReference>
<comment type="caution">
    <text evidence="1">The sequence shown here is derived from an EMBL/GenBank/DDBJ whole genome shotgun (WGS) entry which is preliminary data.</text>
</comment>
<reference evidence="1" key="2">
    <citation type="journal article" date="2021" name="PeerJ">
        <title>Extensive microbial diversity within the chicken gut microbiome revealed by metagenomics and culture.</title>
        <authorList>
            <person name="Gilroy R."/>
            <person name="Ravi A."/>
            <person name="Getino M."/>
            <person name="Pursley I."/>
            <person name="Horton D.L."/>
            <person name="Alikhan N.F."/>
            <person name="Baker D."/>
            <person name="Gharbi K."/>
            <person name="Hall N."/>
            <person name="Watson M."/>
            <person name="Adriaenssens E.M."/>
            <person name="Foster-Nyarko E."/>
            <person name="Jarju S."/>
            <person name="Secka A."/>
            <person name="Antonio M."/>
            <person name="Oren A."/>
            <person name="Chaudhuri R.R."/>
            <person name="La Ragione R."/>
            <person name="Hildebrand F."/>
            <person name="Pallen M.J."/>
        </authorList>
    </citation>
    <scope>NUCLEOTIDE SEQUENCE</scope>
    <source>
        <strain evidence="1">10192</strain>
    </source>
</reference>
<organism evidence="1 2">
    <name type="scientific">Candidatus Scatousia excrementipullorum</name>
    <dbReference type="NCBI Taxonomy" id="2840936"/>
    <lineage>
        <taxon>Bacteria</taxon>
        <taxon>Candidatus Scatousia</taxon>
    </lineage>
</organism>
<accession>A0A9D9GZV0</accession>
<sequence length="45" mass="5376">MYGYIAWPGVYSFKDEIGLLMKYFKEQIEDILRKIEETEAEIEDA</sequence>
<name>A0A9D9GZV0_9BACT</name>
<dbReference type="AlphaFoldDB" id="A0A9D9GZV0"/>
<proteinExistence type="predicted"/>
<evidence type="ECO:0000313" key="2">
    <source>
        <dbReference type="Proteomes" id="UP000823632"/>
    </source>
</evidence>
<protein>
    <submittedName>
        <fullName evidence="1">Uncharacterized protein</fullName>
    </submittedName>
</protein>
<reference evidence="1" key="1">
    <citation type="submission" date="2020-10" db="EMBL/GenBank/DDBJ databases">
        <authorList>
            <person name="Gilroy R."/>
        </authorList>
    </citation>
    <scope>NUCLEOTIDE SEQUENCE</scope>
    <source>
        <strain evidence="1">10192</strain>
    </source>
</reference>
<gene>
    <name evidence="1" type="ORF">IAC76_06155</name>
</gene>
<dbReference type="EMBL" id="JADIND010000131">
    <property type="protein sequence ID" value="MBO8430954.1"/>
    <property type="molecule type" value="Genomic_DNA"/>
</dbReference>
<evidence type="ECO:0000313" key="1">
    <source>
        <dbReference type="EMBL" id="MBO8430954.1"/>
    </source>
</evidence>